<reference evidence="7" key="1">
    <citation type="submission" date="2017-02" db="UniProtKB">
        <authorList>
            <consortium name="WormBaseParasite"/>
        </authorList>
    </citation>
    <scope>IDENTIFICATION</scope>
</reference>
<dbReference type="PROSITE" id="PS51675">
    <property type="entry name" value="SAM_MT_TRM10"/>
    <property type="match status" value="1"/>
</dbReference>
<dbReference type="PANTHER" id="PTHR13563:SF12">
    <property type="entry name" value="PROTEIN CBG09110"/>
    <property type="match status" value="1"/>
</dbReference>
<keyword evidence="1" id="KW-0489">Methyltransferase</keyword>
<dbReference type="GO" id="GO:0097745">
    <property type="term" value="P:mitochondrial tRNA 5'-end processing"/>
    <property type="evidence" value="ECO:0007669"/>
    <property type="project" value="TreeGrafter"/>
</dbReference>
<evidence type="ECO:0000313" key="7">
    <source>
        <dbReference type="WBParaSite" id="SPAL_0001524300.1"/>
    </source>
</evidence>
<keyword evidence="4" id="KW-0175">Coiled coil</keyword>
<dbReference type="Gene3D" id="3.40.1280.30">
    <property type="match status" value="1"/>
</dbReference>
<evidence type="ECO:0000256" key="4">
    <source>
        <dbReference type="SAM" id="Coils"/>
    </source>
</evidence>
<dbReference type="PANTHER" id="PTHR13563">
    <property type="entry name" value="TRNA (GUANINE-9-) METHYLTRANSFERASE"/>
    <property type="match status" value="1"/>
</dbReference>
<dbReference type="InterPro" id="IPR007356">
    <property type="entry name" value="tRNA_m1G_MeTrfase_euk"/>
</dbReference>
<dbReference type="GO" id="GO:0005739">
    <property type="term" value="C:mitochondrion"/>
    <property type="evidence" value="ECO:0007669"/>
    <property type="project" value="TreeGrafter"/>
</dbReference>
<dbReference type="InterPro" id="IPR038459">
    <property type="entry name" value="MT_TRM10-typ_sf"/>
</dbReference>
<evidence type="ECO:0000313" key="6">
    <source>
        <dbReference type="Proteomes" id="UP000046392"/>
    </source>
</evidence>
<sequence>MNTYKTITEFGSIIRKVAESNKISESEVNRFLKWMQIYEYRADKFITQLNEDRANQLLFLRDNPVELTRSLRFHSYHDYMDEIKKQEKENEKIKSELLIAKKQELFDKGLNVYGTGFMNLILGNQGSKESINHHYSGKLCAAMRLDDSPQLVFDLSQSWAEGKMAASKMLGKQMSNIYYENKSSREPWQIHYVGYNPNILSARYFKKAFSVFSSNHQEQHILPTIDTRLPHEYIPKDKKVVYLSLRSRKYLDGPLDADYYVINANMDHKRESLVMGMRAGVETYAIPVKKYIKWQSGPLYLPFLNTYRIFKQVYRNGGDWKEALNDNISKRHTDPEISESPIRKNIKSNSKLKDEEMKEIVTLMKSVC</sequence>
<dbReference type="Proteomes" id="UP000046392">
    <property type="component" value="Unplaced"/>
</dbReference>
<proteinExistence type="predicted"/>
<dbReference type="STRING" id="174720.A0A0N5CBH7"/>
<evidence type="ECO:0000256" key="1">
    <source>
        <dbReference type="ARBA" id="ARBA00022603"/>
    </source>
</evidence>
<dbReference type="InterPro" id="IPR028564">
    <property type="entry name" value="MT_TRM10-typ"/>
</dbReference>
<dbReference type="GO" id="GO:0008168">
    <property type="term" value="F:methyltransferase activity"/>
    <property type="evidence" value="ECO:0007669"/>
    <property type="project" value="UniProtKB-KW"/>
</dbReference>
<keyword evidence="3" id="KW-0949">S-adenosyl-L-methionine</keyword>
<feature type="coiled-coil region" evidence="4">
    <location>
        <begin position="76"/>
        <end position="103"/>
    </location>
</feature>
<dbReference type="GO" id="GO:0005654">
    <property type="term" value="C:nucleoplasm"/>
    <property type="evidence" value="ECO:0007669"/>
    <property type="project" value="TreeGrafter"/>
</dbReference>
<evidence type="ECO:0000256" key="2">
    <source>
        <dbReference type="ARBA" id="ARBA00022679"/>
    </source>
</evidence>
<dbReference type="WBParaSite" id="SPAL_0001524300.1">
    <property type="protein sequence ID" value="SPAL_0001524300.1"/>
    <property type="gene ID" value="SPAL_0001524300"/>
</dbReference>
<evidence type="ECO:0000259" key="5">
    <source>
        <dbReference type="PROSITE" id="PS51675"/>
    </source>
</evidence>
<accession>A0A0N5CBH7</accession>
<organism evidence="6 7">
    <name type="scientific">Strongyloides papillosus</name>
    <name type="common">Intestinal threadworm</name>
    <dbReference type="NCBI Taxonomy" id="174720"/>
    <lineage>
        <taxon>Eukaryota</taxon>
        <taxon>Metazoa</taxon>
        <taxon>Ecdysozoa</taxon>
        <taxon>Nematoda</taxon>
        <taxon>Chromadorea</taxon>
        <taxon>Rhabditida</taxon>
        <taxon>Tylenchina</taxon>
        <taxon>Panagrolaimomorpha</taxon>
        <taxon>Strongyloidoidea</taxon>
        <taxon>Strongyloididae</taxon>
        <taxon>Strongyloides</taxon>
    </lineage>
</organism>
<dbReference type="AlphaFoldDB" id="A0A0N5CBH7"/>
<dbReference type="GO" id="GO:0000049">
    <property type="term" value="F:tRNA binding"/>
    <property type="evidence" value="ECO:0007669"/>
    <property type="project" value="TreeGrafter"/>
</dbReference>
<feature type="domain" description="SAM-dependent MTase TRM10-type" evidence="5">
    <location>
        <begin position="135"/>
        <end position="335"/>
    </location>
</feature>
<name>A0A0N5CBH7_STREA</name>
<keyword evidence="2" id="KW-0808">Transferase</keyword>
<protein>
    <submittedName>
        <fullName evidence="7">SAM-dependent MTase TRM10-type domain-containing protein</fullName>
    </submittedName>
</protein>
<evidence type="ECO:0000256" key="3">
    <source>
        <dbReference type="ARBA" id="ARBA00022691"/>
    </source>
</evidence>
<dbReference type="GO" id="GO:0070131">
    <property type="term" value="P:positive regulation of mitochondrial translation"/>
    <property type="evidence" value="ECO:0007669"/>
    <property type="project" value="TreeGrafter"/>
</dbReference>
<keyword evidence="6" id="KW-1185">Reference proteome</keyword>
<dbReference type="GO" id="GO:0032259">
    <property type="term" value="P:methylation"/>
    <property type="evidence" value="ECO:0007669"/>
    <property type="project" value="UniProtKB-KW"/>
</dbReference>